<dbReference type="Proteomes" id="UP001630127">
    <property type="component" value="Unassembled WGS sequence"/>
</dbReference>
<dbReference type="AlphaFoldDB" id="A0ABD2ZK36"/>
<feature type="signal peptide" evidence="2">
    <location>
        <begin position="1"/>
        <end position="23"/>
    </location>
</feature>
<evidence type="ECO:0000313" key="4">
    <source>
        <dbReference type="Proteomes" id="UP001630127"/>
    </source>
</evidence>
<name>A0ABD2ZK36_9GENT</name>
<accession>A0ABD2ZK36</accession>
<keyword evidence="2" id="KW-0732">Signal</keyword>
<protein>
    <submittedName>
        <fullName evidence="3">Uncharacterized protein</fullName>
    </submittedName>
</protein>
<dbReference type="PANTHER" id="PTHR14255:SF3">
    <property type="entry name" value="SULFITE EXPORTER TAUE_SAFE FAMILY PROTEIN 5-RELATED"/>
    <property type="match status" value="1"/>
</dbReference>
<comment type="similarity">
    <text evidence="1">Belongs to the 4-toluene sulfonate uptake permease (TSUP) (TC 2.A.102) family.</text>
</comment>
<gene>
    <name evidence="3" type="ORF">ACH5RR_017698</name>
</gene>
<comment type="caution">
    <text evidence="3">The sequence shown here is derived from an EMBL/GenBank/DDBJ whole genome shotgun (WGS) entry which is preliminary data.</text>
</comment>
<keyword evidence="4" id="KW-1185">Reference proteome</keyword>
<sequence length="148" mass="16529">MQGKLKWIFFLQILLITINFTHAQEAECIVEKLERKIQQQAQSGQDSELKVKRRILGEGEQHQYQVLVELEGVGCSYQFSLLLLKTASSFTASMVTGLTIANIAFNVIKESNRNGGKTIIDYDIALLSEPCFLLGVSIGVICNIMLPH</sequence>
<feature type="chain" id="PRO_5044754303" evidence="2">
    <location>
        <begin position="24"/>
        <end position="148"/>
    </location>
</feature>
<organism evidence="3 4">
    <name type="scientific">Cinchona calisaya</name>
    <dbReference type="NCBI Taxonomy" id="153742"/>
    <lineage>
        <taxon>Eukaryota</taxon>
        <taxon>Viridiplantae</taxon>
        <taxon>Streptophyta</taxon>
        <taxon>Embryophyta</taxon>
        <taxon>Tracheophyta</taxon>
        <taxon>Spermatophyta</taxon>
        <taxon>Magnoliopsida</taxon>
        <taxon>eudicotyledons</taxon>
        <taxon>Gunneridae</taxon>
        <taxon>Pentapetalae</taxon>
        <taxon>asterids</taxon>
        <taxon>lamiids</taxon>
        <taxon>Gentianales</taxon>
        <taxon>Rubiaceae</taxon>
        <taxon>Cinchonoideae</taxon>
        <taxon>Cinchoneae</taxon>
        <taxon>Cinchona</taxon>
    </lineage>
</organism>
<dbReference type="PANTHER" id="PTHR14255">
    <property type="entry name" value="CEREBLON"/>
    <property type="match status" value="1"/>
</dbReference>
<reference evidence="3 4" key="1">
    <citation type="submission" date="2024-11" db="EMBL/GenBank/DDBJ databases">
        <title>A near-complete genome assembly of Cinchona calisaya.</title>
        <authorList>
            <person name="Lian D.C."/>
            <person name="Zhao X.W."/>
            <person name="Wei L."/>
        </authorList>
    </citation>
    <scope>NUCLEOTIDE SEQUENCE [LARGE SCALE GENOMIC DNA]</scope>
    <source>
        <tissue evidence="3">Nenye</tissue>
    </source>
</reference>
<evidence type="ECO:0000256" key="1">
    <source>
        <dbReference type="ARBA" id="ARBA00009142"/>
    </source>
</evidence>
<dbReference type="EMBL" id="JBJUIK010000008">
    <property type="protein sequence ID" value="KAL3519549.1"/>
    <property type="molecule type" value="Genomic_DNA"/>
</dbReference>
<proteinExistence type="inferred from homology"/>
<evidence type="ECO:0000313" key="3">
    <source>
        <dbReference type="EMBL" id="KAL3519549.1"/>
    </source>
</evidence>
<evidence type="ECO:0000256" key="2">
    <source>
        <dbReference type="SAM" id="SignalP"/>
    </source>
</evidence>